<comment type="function">
    <text evidence="7">May be involved in cell wall biosynthesis.</text>
</comment>
<evidence type="ECO:0000313" key="8">
    <source>
        <dbReference type="EMBL" id="CAL1377076.1"/>
    </source>
</evidence>
<dbReference type="EC" id="2.4.1.-" evidence="7"/>
<sequence length="66" mass="7582">MNVLSNETESEYYRYVVYTVNLHGLGNRMLGLASVFFYAMLTNLVVLVDFGPDMADLFYEPFQNST</sequence>
<evidence type="ECO:0000256" key="7">
    <source>
        <dbReference type="RuleBase" id="RU367004"/>
    </source>
</evidence>
<organism evidence="8 9">
    <name type="scientific">Linum trigynum</name>
    <dbReference type="NCBI Taxonomy" id="586398"/>
    <lineage>
        <taxon>Eukaryota</taxon>
        <taxon>Viridiplantae</taxon>
        <taxon>Streptophyta</taxon>
        <taxon>Embryophyta</taxon>
        <taxon>Tracheophyta</taxon>
        <taxon>Spermatophyta</taxon>
        <taxon>Magnoliopsida</taxon>
        <taxon>eudicotyledons</taxon>
        <taxon>Gunneridae</taxon>
        <taxon>Pentapetalae</taxon>
        <taxon>rosids</taxon>
        <taxon>fabids</taxon>
        <taxon>Malpighiales</taxon>
        <taxon>Linaceae</taxon>
        <taxon>Linum</taxon>
    </lineage>
</organism>
<keyword evidence="7" id="KW-1133">Transmembrane helix</keyword>
<evidence type="ECO:0000256" key="1">
    <source>
        <dbReference type="ARBA" id="ARBA00010481"/>
    </source>
</evidence>
<gene>
    <name evidence="8" type="ORF">LTRI10_LOCUS18756</name>
</gene>
<evidence type="ECO:0000256" key="2">
    <source>
        <dbReference type="ARBA" id="ARBA00022676"/>
    </source>
</evidence>
<evidence type="ECO:0000313" key="9">
    <source>
        <dbReference type="Proteomes" id="UP001497516"/>
    </source>
</evidence>
<proteinExistence type="inferred from homology"/>
<keyword evidence="4 7" id="KW-0333">Golgi apparatus</keyword>
<reference evidence="8 9" key="1">
    <citation type="submission" date="2024-04" db="EMBL/GenBank/DDBJ databases">
        <authorList>
            <person name="Fracassetti M."/>
        </authorList>
    </citation>
    <scope>NUCLEOTIDE SEQUENCE [LARGE SCALE GENOMIC DNA]</scope>
</reference>
<comment type="subcellular location">
    <subcellularLocation>
        <location evidence="7">Golgi apparatus</location>
        <location evidence="7">Golgi stack membrane</location>
        <topology evidence="7">Single-pass type II membrane protein</topology>
    </subcellularLocation>
</comment>
<dbReference type="GO" id="GO:0008107">
    <property type="term" value="F:galactoside 2-alpha-L-fucosyltransferase activity"/>
    <property type="evidence" value="ECO:0007669"/>
    <property type="project" value="InterPro"/>
</dbReference>
<feature type="transmembrane region" description="Helical" evidence="7">
    <location>
        <begin position="29"/>
        <end position="48"/>
    </location>
</feature>
<accession>A0AAV2DTY0</accession>
<name>A0AAV2DTY0_9ROSI</name>
<keyword evidence="2 7" id="KW-0328">Glycosyltransferase</keyword>
<evidence type="ECO:0000256" key="5">
    <source>
        <dbReference type="ARBA" id="ARBA00023180"/>
    </source>
</evidence>
<dbReference type="GO" id="GO:0071555">
    <property type="term" value="P:cell wall organization"/>
    <property type="evidence" value="ECO:0007669"/>
    <property type="project" value="UniProtKB-UniRule"/>
</dbReference>
<dbReference type="EMBL" id="OZ034816">
    <property type="protein sequence ID" value="CAL1377076.1"/>
    <property type="molecule type" value="Genomic_DNA"/>
</dbReference>
<keyword evidence="5" id="KW-0325">Glycoprotein</keyword>
<dbReference type="Pfam" id="PF03254">
    <property type="entry name" value="XG_FTase"/>
    <property type="match status" value="1"/>
</dbReference>
<dbReference type="GO" id="GO:0009969">
    <property type="term" value="P:xyloglucan biosynthetic process"/>
    <property type="evidence" value="ECO:0007669"/>
    <property type="project" value="TreeGrafter"/>
</dbReference>
<evidence type="ECO:0000256" key="3">
    <source>
        <dbReference type="ARBA" id="ARBA00022679"/>
    </source>
</evidence>
<dbReference type="Gene3D" id="3.40.50.11340">
    <property type="match status" value="1"/>
</dbReference>
<evidence type="ECO:0000256" key="6">
    <source>
        <dbReference type="ARBA" id="ARBA00023316"/>
    </source>
</evidence>
<dbReference type="AlphaFoldDB" id="A0AAV2DTY0"/>
<evidence type="ECO:0000256" key="4">
    <source>
        <dbReference type="ARBA" id="ARBA00023034"/>
    </source>
</evidence>
<protein>
    <recommendedName>
        <fullName evidence="7">Fucosyltransferase</fullName>
        <ecNumber evidence="7">2.4.1.-</ecNumber>
    </recommendedName>
</protein>
<keyword evidence="6 7" id="KW-0961">Cell wall biogenesis/degradation</keyword>
<dbReference type="Proteomes" id="UP001497516">
    <property type="component" value="Chromosome 3"/>
</dbReference>
<keyword evidence="7" id="KW-0812">Transmembrane</keyword>
<keyword evidence="9" id="KW-1185">Reference proteome</keyword>
<comment type="similarity">
    <text evidence="1 7">Belongs to the glycosyltransferase 37 family.</text>
</comment>
<dbReference type="PANTHER" id="PTHR31889">
    <property type="entry name" value="FUCOSYLTRANSFERASE 2-RELATED"/>
    <property type="match status" value="1"/>
</dbReference>
<keyword evidence="3 7" id="KW-0808">Transferase</keyword>
<keyword evidence="7" id="KW-0472">Membrane</keyword>
<dbReference type="PANTHER" id="PTHR31889:SF2">
    <property type="entry name" value="FUCOSYLTRANSFERASE 3"/>
    <property type="match status" value="1"/>
</dbReference>
<dbReference type="InterPro" id="IPR004938">
    <property type="entry name" value="XG_FTase"/>
</dbReference>
<dbReference type="GO" id="GO:0032580">
    <property type="term" value="C:Golgi cisterna membrane"/>
    <property type="evidence" value="ECO:0007669"/>
    <property type="project" value="UniProtKB-SubCell"/>
</dbReference>
<dbReference type="GO" id="GO:0042546">
    <property type="term" value="P:cell wall biogenesis"/>
    <property type="evidence" value="ECO:0007669"/>
    <property type="project" value="InterPro"/>
</dbReference>